<evidence type="ECO:0000313" key="1">
    <source>
        <dbReference type="EMBL" id="KAI9913522.1"/>
    </source>
</evidence>
<keyword evidence="2" id="KW-1185">Reference proteome</keyword>
<dbReference type="EMBL" id="CM047583">
    <property type="protein sequence ID" value="KAI9913522.1"/>
    <property type="molecule type" value="Genomic_DNA"/>
</dbReference>
<organism evidence="1 2">
    <name type="scientific">Peronosclerospora sorghi</name>
    <dbReference type="NCBI Taxonomy" id="230839"/>
    <lineage>
        <taxon>Eukaryota</taxon>
        <taxon>Sar</taxon>
        <taxon>Stramenopiles</taxon>
        <taxon>Oomycota</taxon>
        <taxon>Peronosporomycetes</taxon>
        <taxon>Peronosporales</taxon>
        <taxon>Peronosporaceae</taxon>
        <taxon>Peronosclerospora</taxon>
    </lineage>
</organism>
<gene>
    <name evidence="1" type="ORF">PsorP6_006190</name>
</gene>
<reference evidence="1 2" key="1">
    <citation type="journal article" date="2022" name="bioRxiv">
        <title>The genome of the oomycete Peronosclerospora sorghi, a cosmopolitan pathogen of maize and sorghum, is inflated with dispersed pseudogenes.</title>
        <authorList>
            <person name="Fletcher K."/>
            <person name="Martin F."/>
            <person name="Isakeit T."/>
            <person name="Cavanaugh K."/>
            <person name="Magill C."/>
            <person name="Michelmore R."/>
        </authorList>
    </citation>
    <scope>NUCLEOTIDE SEQUENCE [LARGE SCALE GENOMIC DNA]</scope>
    <source>
        <strain evidence="1">P6</strain>
    </source>
</reference>
<sequence>MYISVTKLDAQFLQHLSIDLVASYFGIPLEQDEEISPGIYMAKPGPLKPLANMIQNVRYPEFLFSSGKKILNECGKKLVELKLDDRVCSSSSFVATGNSNTTSPHASAVHLVNELIRTYPGFDDHNEFHGEKVNLFKRKTRRSLHLSPIQGVYCRRYGTRRTALIA</sequence>
<name>A0ACC0W455_9STRA</name>
<proteinExistence type="predicted"/>
<evidence type="ECO:0000313" key="2">
    <source>
        <dbReference type="Proteomes" id="UP001163321"/>
    </source>
</evidence>
<comment type="caution">
    <text evidence="1">The sequence shown here is derived from an EMBL/GenBank/DDBJ whole genome shotgun (WGS) entry which is preliminary data.</text>
</comment>
<protein>
    <submittedName>
        <fullName evidence="1">Uncharacterized protein</fullName>
    </submittedName>
</protein>
<accession>A0ACC0W455</accession>
<dbReference type="Proteomes" id="UP001163321">
    <property type="component" value="Chromosome 4"/>
</dbReference>